<dbReference type="InterPro" id="IPR013785">
    <property type="entry name" value="Aldolase_TIM"/>
</dbReference>
<evidence type="ECO:0000259" key="11">
    <source>
        <dbReference type="PROSITE" id="PS51918"/>
    </source>
</evidence>
<evidence type="ECO:0000256" key="8">
    <source>
        <dbReference type="ARBA" id="ARBA00022723"/>
    </source>
</evidence>
<evidence type="ECO:0000256" key="5">
    <source>
        <dbReference type="ARBA" id="ARBA00022603"/>
    </source>
</evidence>
<keyword evidence="9" id="KW-0408">Iron</keyword>
<dbReference type="GO" id="GO:0070475">
    <property type="term" value="P:rRNA base methylation"/>
    <property type="evidence" value="ECO:0007669"/>
    <property type="project" value="TreeGrafter"/>
</dbReference>
<keyword evidence="13" id="KW-1185">Reference proteome</keyword>
<keyword evidence="10" id="KW-0411">Iron-sulfur</keyword>
<dbReference type="InterPro" id="IPR007197">
    <property type="entry name" value="rSAM"/>
</dbReference>
<dbReference type="PANTHER" id="PTHR30544:SF8">
    <property type="entry name" value="RADICAL SAM SUPERFAMILY PROTEIN"/>
    <property type="match status" value="1"/>
</dbReference>
<gene>
    <name evidence="12" type="ORF">CTAYLR_007732</name>
</gene>
<dbReference type="CDD" id="cd01335">
    <property type="entry name" value="Radical_SAM"/>
    <property type="match status" value="1"/>
</dbReference>
<dbReference type="Pfam" id="PF04055">
    <property type="entry name" value="Radical_SAM"/>
    <property type="match status" value="1"/>
</dbReference>
<feature type="domain" description="Radical SAM core" evidence="11">
    <location>
        <begin position="112"/>
        <end position="339"/>
    </location>
</feature>
<dbReference type="AlphaFoldDB" id="A0AAD7XQT9"/>
<dbReference type="GO" id="GO:0030488">
    <property type="term" value="P:tRNA methylation"/>
    <property type="evidence" value="ECO:0007669"/>
    <property type="project" value="TreeGrafter"/>
</dbReference>
<dbReference type="InterPro" id="IPR040072">
    <property type="entry name" value="Methyltransferase_A"/>
</dbReference>
<evidence type="ECO:0000256" key="1">
    <source>
        <dbReference type="ARBA" id="ARBA00001966"/>
    </source>
</evidence>
<accession>A0AAD7XQT9</accession>
<dbReference type="SUPFAM" id="SSF102114">
    <property type="entry name" value="Radical SAM enzymes"/>
    <property type="match status" value="1"/>
</dbReference>
<evidence type="ECO:0000256" key="6">
    <source>
        <dbReference type="ARBA" id="ARBA00022679"/>
    </source>
</evidence>
<dbReference type="InterPro" id="IPR004383">
    <property type="entry name" value="rRNA_lsu_MTrfase_RlmN/Cfr"/>
</dbReference>
<dbReference type="PANTHER" id="PTHR30544">
    <property type="entry name" value="23S RRNA METHYLTRANSFERASE"/>
    <property type="match status" value="1"/>
</dbReference>
<dbReference type="Proteomes" id="UP001230188">
    <property type="component" value="Unassembled WGS sequence"/>
</dbReference>
<dbReference type="SFLD" id="SFLDG01062">
    <property type="entry name" value="methyltransferase_(Class_A)"/>
    <property type="match status" value="1"/>
</dbReference>
<evidence type="ECO:0000256" key="2">
    <source>
        <dbReference type="ARBA" id="ARBA00004496"/>
    </source>
</evidence>
<organism evidence="12 13">
    <name type="scientific">Chrysophaeum taylorii</name>
    <dbReference type="NCBI Taxonomy" id="2483200"/>
    <lineage>
        <taxon>Eukaryota</taxon>
        <taxon>Sar</taxon>
        <taxon>Stramenopiles</taxon>
        <taxon>Ochrophyta</taxon>
        <taxon>Pelagophyceae</taxon>
        <taxon>Pelagomonadales</taxon>
        <taxon>Pelagomonadaceae</taxon>
        <taxon>Chrysophaeum</taxon>
    </lineage>
</organism>
<comment type="cofactor">
    <cofactor evidence="1">
        <name>[4Fe-4S] cluster</name>
        <dbReference type="ChEBI" id="CHEBI:49883"/>
    </cofactor>
</comment>
<dbReference type="SFLD" id="SFLDF00275">
    <property type="entry name" value="adenosine_C2_methyltransferase"/>
    <property type="match status" value="1"/>
</dbReference>
<keyword evidence="7" id="KW-0949">S-adenosyl-L-methionine</keyword>
<keyword evidence="8" id="KW-0479">Metal-binding</keyword>
<reference evidence="12" key="1">
    <citation type="submission" date="2023-01" db="EMBL/GenBank/DDBJ databases">
        <title>Metagenome sequencing of chrysophaentin producing Chrysophaeum taylorii.</title>
        <authorList>
            <person name="Davison J."/>
            <person name="Bewley C."/>
        </authorList>
    </citation>
    <scope>NUCLEOTIDE SEQUENCE</scope>
    <source>
        <strain evidence="12">NIES-1699</strain>
    </source>
</reference>
<dbReference type="InterPro" id="IPR058240">
    <property type="entry name" value="rSAM_sf"/>
</dbReference>
<dbReference type="GO" id="GO:0008173">
    <property type="term" value="F:RNA methyltransferase activity"/>
    <property type="evidence" value="ECO:0007669"/>
    <property type="project" value="InterPro"/>
</dbReference>
<keyword evidence="6" id="KW-0808">Transferase</keyword>
<sequence>MASRPDAESKAPGIFDEGALIRWVEGQGYPASVASKVYRAVVPGIKSGGGWDEIFALGSRPQLQLPPILPSLRREFVLFTSRIVETLESTNTTKHVIELRSGHRVESVVMRHEDRTTVCVSSQVGCQMGCTFCATGTMGILADLTACEIVEQVAFAGKVRNVVFMGMGEPLMNYDNVTKAVEMLTASGSWELRRKSVTISTVGVPNFRKLSREFPEVQVALSLHAPTQALRECLVPAARAMPMPKLMEALDEHLVGKKYPVMLEYVLLKDVNDQPEHAEQLVELLKARNVMVNLIPYNPNLTAETYGYEQPSKEATRAFGARLVKRGLRVRERKEFGSEIAAACGQLALPLLALLAAAAAGAALLALSSSSSS</sequence>
<evidence type="ECO:0000256" key="9">
    <source>
        <dbReference type="ARBA" id="ARBA00023004"/>
    </source>
</evidence>
<dbReference type="SFLD" id="SFLDS00029">
    <property type="entry name" value="Radical_SAM"/>
    <property type="match status" value="1"/>
</dbReference>
<comment type="caution">
    <text evidence="12">The sequence shown here is derived from an EMBL/GenBank/DDBJ whole genome shotgun (WGS) entry which is preliminary data.</text>
</comment>
<evidence type="ECO:0000256" key="3">
    <source>
        <dbReference type="ARBA" id="ARBA00022485"/>
    </source>
</evidence>
<evidence type="ECO:0000313" key="13">
    <source>
        <dbReference type="Proteomes" id="UP001230188"/>
    </source>
</evidence>
<evidence type="ECO:0000313" key="12">
    <source>
        <dbReference type="EMBL" id="KAJ8611796.1"/>
    </source>
</evidence>
<name>A0AAD7XQT9_9STRA</name>
<comment type="subcellular location">
    <subcellularLocation>
        <location evidence="2">Cytoplasm</location>
    </subcellularLocation>
</comment>
<proteinExistence type="predicted"/>
<evidence type="ECO:0000256" key="10">
    <source>
        <dbReference type="ARBA" id="ARBA00023014"/>
    </source>
</evidence>
<dbReference type="GO" id="GO:0046872">
    <property type="term" value="F:metal ion binding"/>
    <property type="evidence" value="ECO:0007669"/>
    <property type="project" value="UniProtKB-KW"/>
</dbReference>
<keyword evidence="3" id="KW-0004">4Fe-4S</keyword>
<keyword evidence="4" id="KW-0963">Cytoplasm</keyword>
<evidence type="ECO:0000256" key="4">
    <source>
        <dbReference type="ARBA" id="ARBA00022490"/>
    </source>
</evidence>
<dbReference type="PROSITE" id="PS51918">
    <property type="entry name" value="RADICAL_SAM"/>
    <property type="match status" value="1"/>
</dbReference>
<keyword evidence="5" id="KW-0489">Methyltransferase</keyword>
<dbReference type="GO" id="GO:0005737">
    <property type="term" value="C:cytoplasm"/>
    <property type="evidence" value="ECO:0007669"/>
    <property type="project" value="UniProtKB-SubCell"/>
</dbReference>
<dbReference type="EMBL" id="JAQMWT010000063">
    <property type="protein sequence ID" value="KAJ8611796.1"/>
    <property type="molecule type" value="Genomic_DNA"/>
</dbReference>
<evidence type="ECO:0000256" key="7">
    <source>
        <dbReference type="ARBA" id="ARBA00022691"/>
    </source>
</evidence>
<dbReference type="GO" id="GO:0051539">
    <property type="term" value="F:4 iron, 4 sulfur cluster binding"/>
    <property type="evidence" value="ECO:0007669"/>
    <property type="project" value="UniProtKB-KW"/>
</dbReference>
<dbReference type="Gene3D" id="3.20.20.70">
    <property type="entry name" value="Aldolase class I"/>
    <property type="match status" value="1"/>
</dbReference>
<protein>
    <recommendedName>
        <fullName evidence="11">Radical SAM core domain-containing protein</fullName>
    </recommendedName>
</protein>